<dbReference type="PANTHER" id="PTHR12526:SF638">
    <property type="entry name" value="SPORE COAT PROTEIN SA"/>
    <property type="match status" value="1"/>
</dbReference>
<evidence type="ECO:0000313" key="4">
    <source>
        <dbReference type="Proteomes" id="UP000318242"/>
    </source>
</evidence>
<comment type="caution">
    <text evidence="3">The sequence shown here is derived from an EMBL/GenBank/DDBJ whole genome shotgun (WGS) entry which is preliminary data.</text>
</comment>
<feature type="domain" description="Glycosyl transferase family 1" evidence="1">
    <location>
        <begin position="196"/>
        <end position="336"/>
    </location>
</feature>
<dbReference type="Pfam" id="PF00534">
    <property type="entry name" value="Glycos_transf_1"/>
    <property type="match status" value="1"/>
</dbReference>
<dbReference type="InterPro" id="IPR001296">
    <property type="entry name" value="Glyco_trans_1"/>
</dbReference>
<reference evidence="3 4" key="1">
    <citation type="submission" date="2019-06" db="EMBL/GenBank/DDBJ databases">
        <title>Whole genome shotgun sequence of Vibrio comitans NBRC 102076.</title>
        <authorList>
            <person name="Hosoyama A."/>
            <person name="Uohara A."/>
            <person name="Ohji S."/>
            <person name="Ichikawa N."/>
        </authorList>
    </citation>
    <scope>NUCLEOTIDE SEQUENCE [LARGE SCALE GENOMIC DNA]</scope>
    <source>
        <strain evidence="3 4">NBRC 102076</strain>
    </source>
</reference>
<feature type="domain" description="Glycosyltransferase subfamily 4-like N-terminal" evidence="2">
    <location>
        <begin position="13"/>
        <end position="181"/>
    </location>
</feature>
<dbReference type="Proteomes" id="UP000318242">
    <property type="component" value="Unassembled WGS sequence"/>
</dbReference>
<dbReference type="OrthoDB" id="9792269at2"/>
<dbReference type="GO" id="GO:1901135">
    <property type="term" value="P:carbohydrate derivative metabolic process"/>
    <property type="evidence" value="ECO:0007669"/>
    <property type="project" value="UniProtKB-ARBA"/>
</dbReference>
<dbReference type="PANTHER" id="PTHR12526">
    <property type="entry name" value="GLYCOSYLTRANSFERASE"/>
    <property type="match status" value="1"/>
</dbReference>
<evidence type="ECO:0000259" key="2">
    <source>
        <dbReference type="Pfam" id="PF13439"/>
    </source>
</evidence>
<dbReference type="SUPFAM" id="SSF53756">
    <property type="entry name" value="UDP-Glycosyltransferase/glycogen phosphorylase"/>
    <property type="match status" value="1"/>
</dbReference>
<evidence type="ECO:0000259" key="1">
    <source>
        <dbReference type="Pfam" id="PF00534"/>
    </source>
</evidence>
<evidence type="ECO:0000313" key="3">
    <source>
        <dbReference type="EMBL" id="GEA61388.1"/>
    </source>
</evidence>
<dbReference type="AlphaFoldDB" id="A0A4Y3IRE2"/>
<organism evidence="3 4">
    <name type="scientific">Vibrio comitans NBRC 102076</name>
    <dbReference type="NCBI Taxonomy" id="1219078"/>
    <lineage>
        <taxon>Bacteria</taxon>
        <taxon>Pseudomonadati</taxon>
        <taxon>Pseudomonadota</taxon>
        <taxon>Gammaproteobacteria</taxon>
        <taxon>Vibrionales</taxon>
        <taxon>Vibrionaceae</taxon>
        <taxon>Vibrio</taxon>
    </lineage>
</organism>
<dbReference type="RefSeq" id="WP_141271763.1">
    <property type="nucleotide sequence ID" value="NZ_BJLH01000011.1"/>
</dbReference>
<gene>
    <name evidence="3" type="primary">wabH</name>
    <name evidence="3" type="ORF">VCO01S_25810</name>
</gene>
<sequence>MRVAIAIDRLSTGGAAKVMYSLAEELQRSGHEPHFLLMNEHNVYKETTSIPVHVCFAGRHRKLNGLLSANAMADVLKEKISSIEKEMGKFDFFLSNLDKTNLLMVKSKVSPLFVVIHASIEAELKRHAKLGPIKYLRKIRAKKALSNQNIITVSKGIEGEIEGINFITPKTIKTIYNPFNVSDIIERSNINNQLIPDGDYLIHVGRFVKQKRHDVLFDAISKMKNSLPVVLLVNNEDKVRKLAEKYNVADRIILPGHQTNPYPWIKNAKAMVLSSDFEGLPTVLIESLICGTPIVSTDCPHGPKEILKDHLSKYLVPVQDSGALANAVDDILTDNPSVIDMDIVDEVSASNIANIYVEHCT</sequence>
<proteinExistence type="predicted"/>
<accession>A0A4Y3IRE2</accession>
<dbReference type="CDD" id="cd03811">
    <property type="entry name" value="GT4_GT28_WabH-like"/>
    <property type="match status" value="1"/>
</dbReference>
<dbReference type="InterPro" id="IPR028098">
    <property type="entry name" value="Glyco_trans_4-like_N"/>
</dbReference>
<name>A0A4Y3IRE2_9VIBR</name>
<dbReference type="Gene3D" id="3.40.50.2000">
    <property type="entry name" value="Glycogen Phosphorylase B"/>
    <property type="match status" value="2"/>
</dbReference>
<dbReference type="Pfam" id="PF13439">
    <property type="entry name" value="Glyco_transf_4"/>
    <property type="match status" value="1"/>
</dbReference>
<dbReference type="GO" id="GO:0016757">
    <property type="term" value="F:glycosyltransferase activity"/>
    <property type="evidence" value="ECO:0007669"/>
    <property type="project" value="InterPro"/>
</dbReference>
<dbReference type="EMBL" id="BJLH01000011">
    <property type="protein sequence ID" value="GEA61388.1"/>
    <property type="molecule type" value="Genomic_DNA"/>
</dbReference>
<keyword evidence="4" id="KW-1185">Reference proteome</keyword>
<protein>
    <submittedName>
        <fullName evidence="3">Glycosyl transferase</fullName>
    </submittedName>
</protein>
<keyword evidence="3" id="KW-0808">Transferase</keyword>